<reference evidence="1 3" key="2">
    <citation type="journal article" date="2013" name="Nature">
        <title>Insights into bilaterian evolution from three spiralian genomes.</title>
        <authorList>
            <person name="Simakov O."/>
            <person name="Marletaz F."/>
            <person name="Cho S.J."/>
            <person name="Edsinger-Gonzales E."/>
            <person name="Havlak P."/>
            <person name="Hellsten U."/>
            <person name="Kuo D.H."/>
            <person name="Larsson T."/>
            <person name="Lv J."/>
            <person name="Arendt D."/>
            <person name="Savage R."/>
            <person name="Osoegawa K."/>
            <person name="de Jong P."/>
            <person name="Grimwood J."/>
            <person name="Chapman J.A."/>
            <person name="Shapiro H."/>
            <person name="Aerts A."/>
            <person name="Otillar R.P."/>
            <person name="Terry A.Y."/>
            <person name="Boore J.L."/>
            <person name="Grigoriev I.V."/>
            <person name="Lindberg D.R."/>
            <person name="Seaver E.C."/>
            <person name="Weisblat D.A."/>
            <person name="Putnam N.H."/>
            <person name="Rokhsar D.S."/>
        </authorList>
    </citation>
    <scope>NUCLEOTIDE SEQUENCE</scope>
</reference>
<dbReference type="GO" id="GO:0005525">
    <property type="term" value="F:GTP binding"/>
    <property type="evidence" value="ECO:0007669"/>
    <property type="project" value="InterPro"/>
</dbReference>
<dbReference type="PROSITE" id="PS51419">
    <property type="entry name" value="RAB"/>
    <property type="match status" value="1"/>
</dbReference>
<dbReference type="AlphaFoldDB" id="T1G004"/>
<gene>
    <name evidence="2" type="primary">20214402</name>
    <name evidence="1" type="ORF">HELRODRAFT_69950</name>
</gene>
<dbReference type="GO" id="GO:0003924">
    <property type="term" value="F:GTPase activity"/>
    <property type="evidence" value="ECO:0007669"/>
    <property type="project" value="InterPro"/>
</dbReference>
<reference evidence="2" key="3">
    <citation type="submission" date="2015-06" db="UniProtKB">
        <authorList>
            <consortium name="EnsemblMetazoa"/>
        </authorList>
    </citation>
    <scope>IDENTIFICATION</scope>
</reference>
<name>T1G004_HELRO</name>
<dbReference type="eggNOG" id="KOG0084">
    <property type="taxonomic scope" value="Eukaryota"/>
</dbReference>
<dbReference type="KEGG" id="hro:HELRODRAFT_69950"/>
<dbReference type="EMBL" id="AMQM01002097">
    <property type="status" value="NOT_ANNOTATED_CDS"/>
    <property type="molecule type" value="Genomic_DNA"/>
</dbReference>
<evidence type="ECO:0000313" key="2">
    <source>
        <dbReference type="EnsemblMetazoa" id="HelroP69950"/>
    </source>
</evidence>
<dbReference type="PRINTS" id="PR00449">
    <property type="entry name" value="RASTRNSFRMNG"/>
</dbReference>
<organism evidence="2 3">
    <name type="scientific">Helobdella robusta</name>
    <name type="common">Californian leech</name>
    <dbReference type="NCBI Taxonomy" id="6412"/>
    <lineage>
        <taxon>Eukaryota</taxon>
        <taxon>Metazoa</taxon>
        <taxon>Spiralia</taxon>
        <taxon>Lophotrochozoa</taxon>
        <taxon>Annelida</taxon>
        <taxon>Clitellata</taxon>
        <taxon>Hirudinea</taxon>
        <taxon>Rhynchobdellida</taxon>
        <taxon>Glossiphoniidae</taxon>
        <taxon>Helobdella</taxon>
    </lineage>
</organism>
<evidence type="ECO:0000313" key="3">
    <source>
        <dbReference type="Proteomes" id="UP000015101"/>
    </source>
</evidence>
<evidence type="ECO:0000313" key="1">
    <source>
        <dbReference type="EMBL" id="ESN91520.1"/>
    </source>
</evidence>
<dbReference type="GeneID" id="20214402"/>
<dbReference type="Proteomes" id="UP000015101">
    <property type="component" value="Unassembled WGS sequence"/>
</dbReference>
<dbReference type="Gene3D" id="3.40.50.300">
    <property type="entry name" value="P-loop containing nucleotide triphosphate hydrolases"/>
    <property type="match status" value="1"/>
</dbReference>
<dbReference type="SUPFAM" id="SSF52540">
    <property type="entry name" value="P-loop containing nucleoside triphosphate hydrolases"/>
    <property type="match status" value="1"/>
</dbReference>
<dbReference type="PANTHER" id="PTHR14932">
    <property type="entry name" value="RAS GTPASE-RELATED"/>
    <property type="match status" value="1"/>
</dbReference>
<keyword evidence="3" id="KW-1185">Reference proteome</keyword>
<dbReference type="CTD" id="20214402"/>
<dbReference type="EMBL" id="KB097700">
    <property type="protein sequence ID" value="ESN91520.1"/>
    <property type="molecule type" value="Genomic_DNA"/>
</dbReference>
<dbReference type="Pfam" id="PF00071">
    <property type="entry name" value="Ras"/>
    <property type="match status" value="1"/>
</dbReference>
<dbReference type="OrthoDB" id="207081at2759"/>
<dbReference type="Pfam" id="PF08477">
    <property type="entry name" value="Roc"/>
    <property type="match status" value="1"/>
</dbReference>
<dbReference type="InterPro" id="IPR040385">
    <property type="entry name" value="RABL6"/>
</dbReference>
<dbReference type="RefSeq" id="XP_009030073.1">
    <property type="nucleotide sequence ID" value="XM_009031825.1"/>
</dbReference>
<protein>
    <submittedName>
        <fullName evidence="1 2">Uncharacterized protein</fullName>
    </submittedName>
</protein>
<dbReference type="HOGENOM" id="CLU_012780_0_1_1"/>
<dbReference type="InterPro" id="IPR001806">
    <property type="entry name" value="Small_GTPase"/>
</dbReference>
<reference evidence="3" key="1">
    <citation type="submission" date="2012-12" db="EMBL/GenBank/DDBJ databases">
        <authorList>
            <person name="Hellsten U."/>
            <person name="Grimwood J."/>
            <person name="Chapman J.A."/>
            <person name="Shapiro H."/>
            <person name="Aerts A."/>
            <person name="Otillar R.P."/>
            <person name="Terry A.Y."/>
            <person name="Boore J.L."/>
            <person name="Simakov O."/>
            <person name="Marletaz F."/>
            <person name="Cho S.-J."/>
            <person name="Edsinger-Gonzales E."/>
            <person name="Havlak P."/>
            <person name="Kuo D.-H."/>
            <person name="Larsson T."/>
            <person name="Lv J."/>
            <person name="Arendt D."/>
            <person name="Savage R."/>
            <person name="Osoegawa K."/>
            <person name="de Jong P."/>
            <person name="Lindberg D.R."/>
            <person name="Seaver E.C."/>
            <person name="Weisblat D.A."/>
            <person name="Putnam N.H."/>
            <person name="Grigoriev I.V."/>
            <person name="Rokhsar D.S."/>
        </authorList>
    </citation>
    <scope>NUCLEOTIDE SEQUENCE</scope>
</reference>
<sequence>MQTMGASLQSKFGRGINYNMKIIIRGDRNVGKTCLHLRLQGQKFREEYLPTDEIQVASIQWNYKTSDDIIKVEVWDVVDKGRKKRKIEGLKLEQQAVPDETCLDAEFVDVYKGTHGVIMVLDITKQWTFDYVEKEVPKIPSGTPILILANHRDMGHHRTVSEDQVKTFVESMQEMREGSIQYAESSMRNGFGLKYIHKFFNLPFLHLQRLTLVSQLEKNKEDIDVTLEELEMLQQTDDQNYQLLVVLCFVDFS</sequence>
<proteinExistence type="predicted"/>
<dbReference type="PANTHER" id="PTHR14932:SF1">
    <property type="entry name" value="RAB-LIKE PROTEIN 6"/>
    <property type="match status" value="1"/>
</dbReference>
<dbReference type="InParanoid" id="T1G004"/>
<dbReference type="InterPro" id="IPR027417">
    <property type="entry name" value="P-loop_NTPase"/>
</dbReference>
<dbReference type="STRING" id="6412.T1G004"/>
<dbReference type="EnsemblMetazoa" id="HelroT69950">
    <property type="protein sequence ID" value="HelroP69950"/>
    <property type="gene ID" value="HelroG69950"/>
</dbReference>
<dbReference type="SMART" id="SM00175">
    <property type="entry name" value="RAB"/>
    <property type="match status" value="1"/>
</dbReference>
<dbReference type="OMA" id="MESEFVE"/>
<accession>T1G004</accession>